<dbReference type="OMA" id="CFVVMHI"/>
<dbReference type="HOGENOM" id="CLU_027721_3_0_1"/>
<dbReference type="GO" id="GO:0005783">
    <property type="term" value="C:endoplasmic reticulum"/>
    <property type="evidence" value="ECO:0007669"/>
    <property type="project" value="TreeGrafter"/>
</dbReference>
<keyword evidence="4 10" id="KW-1133">Transmembrane helix</keyword>
<keyword evidence="8 10" id="KW-0012">Acyltransferase</keyword>
<dbReference type="PANTHER" id="PTHR22883:SF147">
    <property type="entry name" value="PALMITOYLTRANSFERASE"/>
    <property type="match status" value="1"/>
</dbReference>
<dbReference type="AlphaFoldDB" id="L7JX69"/>
<evidence type="ECO:0000256" key="4">
    <source>
        <dbReference type="ARBA" id="ARBA00022989"/>
    </source>
</evidence>
<protein>
    <recommendedName>
        <fullName evidence="10">Palmitoyltransferase</fullName>
        <ecNumber evidence="10">2.3.1.225</ecNumber>
    </recommendedName>
</protein>
<dbReference type="Pfam" id="PF01529">
    <property type="entry name" value="DHHC"/>
    <property type="match status" value="1"/>
</dbReference>
<comment type="catalytic activity">
    <reaction evidence="9 10">
        <text>L-cysteinyl-[protein] + hexadecanoyl-CoA = S-hexadecanoyl-L-cysteinyl-[protein] + CoA</text>
        <dbReference type="Rhea" id="RHEA:36683"/>
        <dbReference type="Rhea" id="RHEA-COMP:10131"/>
        <dbReference type="Rhea" id="RHEA-COMP:11032"/>
        <dbReference type="ChEBI" id="CHEBI:29950"/>
        <dbReference type="ChEBI" id="CHEBI:57287"/>
        <dbReference type="ChEBI" id="CHEBI:57379"/>
        <dbReference type="ChEBI" id="CHEBI:74151"/>
        <dbReference type="EC" id="2.3.1.225"/>
    </reaction>
</comment>
<feature type="transmembrane region" description="Helical" evidence="10">
    <location>
        <begin position="193"/>
        <end position="216"/>
    </location>
</feature>
<evidence type="ECO:0000256" key="6">
    <source>
        <dbReference type="ARBA" id="ARBA00023139"/>
    </source>
</evidence>
<sequence length="308" mass="35855">VLLLFLMPSTVYASFVNSILSTLYPILTIYSYYVLVGKYCIDAKRFDTVVVLIMFLIYHVLLIYTLIFYMRILAIDDTSTSNRFPSKVANKQAITSRYFNPFIEEEIIQKRLKMLKTCPICVTYKPPRTHHCSICQKCFLKFDHHCGLLGVCIAFHNYKFFYLFVAMNIIYCFFLIVLLMFEVIRNHNLPTASLVHFIVLISLLFIEISVSLHMFIHHTLIILKNETTIENSALNAFMKGDQGVRFIYQEGPLVNEEEVLQRDDMNPYNIGVNENWEQVFGRNTWEWFLPTFTTPGDGINFPKKIAGA</sequence>
<evidence type="ECO:0000256" key="1">
    <source>
        <dbReference type="ARBA" id="ARBA00004141"/>
    </source>
</evidence>
<dbReference type="GO" id="GO:0019706">
    <property type="term" value="F:protein-cysteine S-palmitoyltransferase activity"/>
    <property type="evidence" value="ECO:0007669"/>
    <property type="project" value="UniProtKB-EC"/>
</dbReference>
<reference evidence="12 13" key="1">
    <citation type="journal article" date="2012" name="PLoS Pathog.">
        <title>The genome of the obligate intracellular parasite Trachipleistophora hominis: new insights into microsporidian genome dynamics and reductive evolution.</title>
        <authorList>
            <person name="Heinz E."/>
            <person name="Williams T.A."/>
            <person name="Nakjang S."/>
            <person name="Noel C.J."/>
            <person name="Swan D.C."/>
            <person name="Goldberg A.V."/>
            <person name="Harris S.R."/>
            <person name="Weinmaier T."/>
            <person name="Markert S."/>
            <person name="Becher D."/>
            <person name="Bernhardt J."/>
            <person name="Dagan T."/>
            <person name="Hacker C."/>
            <person name="Lucocq J.M."/>
            <person name="Schweder T."/>
            <person name="Rattei T."/>
            <person name="Hall N."/>
            <person name="Hirt R.P."/>
            <person name="Embley T.M."/>
        </authorList>
    </citation>
    <scope>NUCLEOTIDE SEQUENCE [LARGE SCALE GENOMIC DNA]</scope>
</reference>
<dbReference type="GO" id="GO:0016020">
    <property type="term" value="C:membrane"/>
    <property type="evidence" value="ECO:0007669"/>
    <property type="project" value="UniProtKB-SubCell"/>
</dbReference>
<evidence type="ECO:0000256" key="9">
    <source>
        <dbReference type="ARBA" id="ARBA00048048"/>
    </source>
</evidence>
<evidence type="ECO:0000256" key="8">
    <source>
        <dbReference type="ARBA" id="ARBA00023315"/>
    </source>
</evidence>
<dbReference type="GO" id="GO:0005794">
    <property type="term" value="C:Golgi apparatus"/>
    <property type="evidence" value="ECO:0007669"/>
    <property type="project" value="TreeGrafter"/>
</dbReference>
<dbReference type="PANTHER" id="PTHR22883">
    <property type="entry name" value="ZINC FINGER DHHC DOMAIN CONTAINING PROTEIN"/>
    <property type="match status" value="1"/>
</dbReference>
<evidence type="ECO:0000256" key="7">
    <source>
        <dbReference type="ARBA" id="ARBA00023288"/>
    </source>
</evidence>
<comment type="similarity">
    <text evidence="10">Belongs to the DHHC palmitoyltransferase family.</text>
</comment>
<keyword evidence="2 10" id="KW-0808">Transferase</keyword>
<feature type="non-terminal residue" evidence="12">
    <location>
        <position position="1"/>
    </location>
</feature>
<accession>L7JX69</accession>
<dbReference type="GO" id="GO:0006612">
    <property type="term" value="P:protein targeting to membrane"/>
    <property type="evidence" value="ECO:0007669"/>
    <property type="project" value="TreeGrafter"/>
</dbReference>
<comment type="subcellular location">
    <subcellularLocation>
        <location evidence="1">Membrane</location>
        <topology evidence="1">Multi-pass membrane protein</topology>
    </subcellularLocation>
</comment>
<dbReference type="InterPro" id="IPR001594">
    <property type="entry name" value="Palmitoyltrfase_DHHC"/>
</dbReference>
<evidence type="ECO:0000313" key="12">
    <source>
        <dbReference type="EMBL" id="ELQ76024.1"/>
    </source>
</evidence>
<evidence type="ECO:0000256" key="5">
    <source>
        <dbReference type="ARBA" id="ARBA00023136"/>
    </source>
</evidence>
<feature type="domain" description="Palmitoyltransferase DHHC" evidence="11">
    <location>
        <begin position="115"/>
        <end position="231"/>
    </location>
</feature>
<feature type="transmembrane region" description="Helical" evidence="10">
    <location>
        <begin position="12"/>
        <end position="36"/>
    </location>
</feature>
<evidence type="ECO:0000313" key="13">
    <source>
        <dbReference type="Proteomes" id="UP000011185"/>
    </source>
</evidence>
<evidence type="ECO:0000256" key="10">
    <source>
        <dbReference type="RuleBase" id="RU079119"/>
    </source>
</evidence>
<dbReference type="VEuPathDB" id="MicrosporidiaDB:THOM_1022"/>
<evidence type="ECO:0000256" key="3">
    <source>
        <dbReference type="ARBA" id="ARBA00022692"/>
    </source>
</evidence>
<evidence type="ECO:0000259" key="11">
    <source>
        <dbReference type="Pfam" id="PF01529"/>
    </source>
</evidence>
<dbReference type="InterPro" id="IPR039859">
    <property type="entry name" value="PFA4/ZDH16/20/ERF2-like"/>
</dbReference>
<evidence type="ECO:0000256" key="2">
    <source>
        <dbReference type="ARBA" id="ARBA00022679"/>
    </source>
</evidence>
<dbReference type="InParanoid" id="L7JX69"/>
<gene>
    <name evidence="12" type="ORF">THOM_1022</name>
</gene>
<keyword evidence="5 10" id="KW-0472">Membrane</keyword>
<keyword evidence="7" id="KW-0449">Lipoprotein</keyword>
<keyword evidence="13" id="KW-1185">Reference proteome</keyword>
<keyword evidence="6" id="KW-0564">Palmitate</keyword>
<feature type="transmembrane region" description="Helical" evidence="10">
    <location>
        <begin position="160"/>
        <end position="181"/>
    </location>
</feature>
<dbReference type="Proteomes" id="UP000011185">
    <property type="component" value="Unassembled WGS sequence"/>
</dbReference>
<organism evidence="12 13">
    <name type="scientific">Trachipleistophora hominis</name>
    <name type="common">Microsporidian parasite</name>
    <dbReference type="NCBI Taxonomy" id="72359"/>
    <lineage>
        <taxon>Eukaryota</taxon>
        <taxon>Fungi</taxon>
        <taxon>Fungi incertae sedis</taxon>
        <taxon>Microsporidia</taxon>
        <taxon>Pleistophoridae</taxon>
        <taxon>Trachipleistophora</taxon>
    </lineage>
</organism>
<name>L7JX69_TRAHO</name>
<dbReference type="EC" id="2.3.1.225" evidence="10"/>
<dbReference type="EMBL" id="JH993888">
    <property type="protein sequence ID" value="ELQ76024.1"/>
    <property type="molecule type" value="Genomic_DNA"/>
</dbReference>
<feature type="transmembrane region" description="Helical" evidence="10">
    <location>
        <begin position="48"/>
        <end position="70"/>
    </location>
</feature>
<dbReference type="OrthoDB" id="9909019at2759"/>
<keyword evidence="3 10" id="KW-0812">Transmembrane</keyword>
<dbReference type="PROSITE" id="PS50216">
    <property type="entry name" value="DHHC"/>
    <property type="match status" value="1"/>
</dbReference>
<proteinExistence type="inferred from homology"/>
<comment type="domain">
    <text evidence="10">The DHHC domain is required for palmitoyltransferase activity.</text>
</comment>
<dbReference type="FunCoup" id="L7JX69">
    <property type="interactions" value="48"/>
</dbReference>